<sequence>MSTAKDKQKCLDCLIQAIADLNGQANREQLTKISNLIIQTMTGPWRSFHTPNHIFEVGEGGDAIEVISALFHDLVYVQVDQGISVNISRYISPYIKQDREQLVILEPPELQEDVAFKMVIMLFGFQHGQPLLPMSGQNEFLSALIAIKALENMLPLTRLTEIAACIEATIPFRPQLESGLTCSDLLFGRLVEANEVFQFGWNDPEIAEIVKRAVRLSNRDVENFASPNSSRFLNNTWNLIPETNHDLKNVNSYSVHGYRVSIQKMEGFMNFLSPEIVFRRYRDEPSEKNYYKLLAQTKQNLEVSRLYLGTKLTSIAVLEALSFRIGRDISLSTMMGELPLEDTPVIGLEQFLPEIDTPHQPSTPIEAEVLELLDKGRTVDSSYDVKNSPVATFMVKSLGFSEMQRMLLLSKEFFKGNFTSEELIASCDPYVMSTIKGAVLQLFESRKAALSQ</sequence>
<keyword evidence="2" id="KW-1185">Reference proteome</keyword>
<dbReference type="Proteomes" id="UP001152872">
    <property type="component" value="Unassembled WGS sequence"/>
</dbReference>
<name>A0A9X4M7L6_9CYAN</name>
<dbReference type="RefSeq" id="WP_009627351.1">
    <property type="nucleotide sequence ID" value="NZ_VBTY01000089.1"/>
</dbReference>
<comment type="caution">
    <text evidence="1">The sequence shown here is derived from an EMBL/GenBank/DDBJ whole genome shotgun (WGS) entry which is preliminary data.</text>
</comment>
<reference evidence="1" key="1">
    <citation type="submission" date="2019-05" db="EMBL/GenBank/DDBJ databases">
        <title>Whole genome sequencing of Pseudanabaena catenata USMAC16.</title>
        <authorList>
            <person name="Khan Z."/>
            <person name="Omar W.M."/>
            <person name="Convey P."/>
            <person name="Merican F."/>
            <person name="Najimudin N."/>
        </authorList>
    </citation>
    <scope>NUCLEOTIDE SEQUENCE</scope>
    <source>
        <strain evidence="1">USMAC16</strain>
    </source>
</reference>
<dbReference type="EMBL" id="VBTY01000089">
    <property type="protein sequence ID" value="MDG3495233.1"/>
    <property type="molecule type" value="Genomic_DNA"/>
</dbReference>
<dbReference type="AlphaFoldDB" id="A0A9X4M7L6"/>
<organism evidence="1 2">
    <name type="scientific">Pseudanabaena catenata USMAC16</name>
    <dbReference type="NCBI Taxonomy" id="1855837"/>
    <lineage>
        <taxon>Bacteria</taxon>
        <taxon>Bacillati</taxon>
        <taxon>Cyanobacteriota</taxon>
        <taxon>Cyanophyceae</taxon>
        <taxon>Pseudanabaenales</taxon>
        <taxon>Pseudanabaenaceae</taxon>
        <taxon>Pseudanabaena</taxon>
    </lineage>
</organism>
<evidence type="ECO:0000313" key="1">
    <source>
        <dbReference type="EMBL" id="MDG3495233.1"/>
    </source>
</evidence>
<proteinExistence type="predicted"/>
<gene>
    <name evidence="1" type="ORF">FEV09_11745</name>
</gene>
<evidence type="ECO:0000313" key="2">
    <source>
        <dbReference type="Proteomes" id="UP001152872"/>
    </source>
</evidence>
<protein>
    <submittedName>
        <fullName evidence="1">Uncharacterized protein</fullName>
    </submittedName>
</protein>
<accession>A0A9X4M7L6</accession>